<dbReference type="Proteomes" id="UP000231019">
    <property type="component" value="Unassembled WGS sequence"/>
</dbReference>
<protein>
    <submittedName>
        <fullName evidence="2">Uncharacterized protein</fullName>
    </submittedName>
</protein>
<evidence type="ECO:0000313" key="3">
    <source>
        <dbReference type="Proteomes" id="UP000231019"/>
    </source>
</evidence>
<evidence type="ECO:0000313" key="2">
    <source>
        <dbReference type="EMBL" id="PIW15699.1"/>
    </source>
</evidence>
<accession>A0A2M7G1T0</accession>
<keyword evidence="1" id="KW-0732">Signal</keyword>
<sequence length="146" mass="16010">MKQIPLLAFTLLLVSGCILSSPFVAATSPSPSATPGETSFKGWNLYTWKEQGLYYWSLIPATNAQPDLSKIRTQAKPGLSSLTQALQSLARGQEVFWNFQVALYSSLQFALPPASEQENLCLLARERSLKLQVATEMSPVATCQNN</sequence>
<feature type="chain" id="PRO_5014779443" evidence="1">
    <location>
        <begin position="27"/>
        <end position="146"/>
    </location>
</feature>
<proteinExistence type="predicted"/>
<evidence type="ECO:0000256" key="1">
    <source>
        <dbReference type="SAM" id="SignalP"/>
    </source>
</evidence>
<dbReference type="AlphaFoldDB" id="A0A2M7G1T0"/>
<organism evidence="2 3">
    <name type="scientific">bacterium (Candidatus Blackallbacteria) CG17_big_fil_post_rev_8_21_14_2_50_48_46</name>
    <dbReference type="NCBI Taxonomy" id="2014261"/>
    <lineage>
        <taxon>Bacteria</taxon>
        <taxon>Candidatus Blackallbacteria</taxon>
    </lineage>
</organism>
<name>A0A2M7G1T0_9BACT</name>
<reference evidence="2 3" key="1">
    <citation type="submission" date="2017-09" db="EMBL/GenBank/DDBJ databases">
        <title>Depth-based differentiation of microbial function through sediment-hosted aquifers and enrichment of novel symbionts in the deep terrestrial subsurface.</title>
        <authorList>
            <person name="Probst A.J."/>
            <person name="Ladd B."/>
            <person name="Jarett J.K."/>
            <person name="Geller-Mcgrath D.E."/>
            <person name="Sieber C.M."/>
            <person name="Emerson J.B."/>
            <person name="Anantharaman K."/>
            <person name="Thomas B.C."/>
            <person name="Malmstrom R."/>
            <person name="Stieglmeier M."/>
            <person name="Klingl A."/>
            <person name="Woyke T."/>
            <person name="Ryan C.M."/>
            <person name="Banfield J.F."/>
        </authorList>
    </citation>
    <scope>NUCLEOTIDE SEQUENCE [LARGE SCALE GENOMIC DNA]</scope>
    <source>
        <strain evidence="2">CG17_big_fil_post_rev_8_21_14_2_50_48_46</strain>
    </source>
</reference>
<feature type="signal peptide" evidence="1">
    <location>
        <begin position="1"/>
        <end position="26"/>
    </location>
</feature>
<comment type="caution">
    <text evidence="2">The sequence shown here is derived from an EMBL/GenBank/DDBJ whole genome shotgun (WGS) entry which is preliminary data.</text>
</comment>
<dbReference type="PROSITE" id="PS51257">
    <property type="entry name" value="PROKAR_LIPOPROTEIN"/>
    <property type="match status" value="1"/>
</dbReference>
<gene>
    <name evidence="2" type="ORF">COW36_16310</name>
</gene>
<dbReference type="EMBL" id="PFFQ01000047">
    <property type="protein sequence ID" value="PIW15699.1"/>
    <property type="molecule type" value="Genomic_DNA"/>
</dbReference>